<keyword evidence="2" id="KW-1185">Reference proteome</keyword>
<dbReference type="Proteomes" id="UP000198290">
    <property type="component" value="Chromosome"/>
</dbReference>
<dbReference type="EMBL" id="AP018823">
    <property type="protein sequence ID" value="BBF84196.1"/>
    <property type="molecule type" value="Genomic_DNA"/>
</dbReference>
<accession>A0A3G9GF87</accession>
<dbReference type="AlphaFoldDB" id="A0A3G9GF87"/>
<proteinExistence type="predicted"/>
<sequence length="49" mass="4907">MFVLPPCAAGGYGSAVVLGVLPDPLCLPAARDRAAAGVLHDVNGCDRTV</sequence>
<name>A0A3G9GF87_9NEIS</name>
<evidence type="ECO:0000313" key="2">
    <source>
        <dbReference type="Proteomes" id="UP000198290"/>
    </source>
</evidence>
<reference evidence="2" key="1">
    <citation type="journal article" date="2017" name="Biotechnol. Biofuels">
        <title>Evaluation of environmental bacterial communities as a factor affecting the growth of duckweed Lemna minor.</title>
        <authorList>
            <person name="Ishizawa H."/>
            <person name="Kuroda M."/>
            <person name="Morikawa M."/>
            <person name="Ike M."/>
        </authorList>
    </citation>
    <scope>NUCLEOTIDE SEQUENCE [LARGE SCALE GENOMIC DNA]</scope>
    <source>
        <strain evidence="2">H3</strain>
    </source>
</reference>
<evidence type="ECO:0000313" key="1">
    <source>
        <dbReference type="EMBL" id="BBF84196.1"/>
    </source>
</evidence>
<protein>
    <submittedName>
        <fullName evidence="1">Uncharacterized protein</fullName>
    </submittedName>
</protein>
<dbReference type="KEGG" id="amah:DLM_0535"/>
<gene>
    <name evidence="1" type="ORF">DLM_0535</name>
</gene>
<reference evidence="1 2" key="2">
    <citation type="journal article" date="2017" name="Genome Announc.">
        <title>Draft genome sequence of Aquitalea magnusonii strain H3, a plant growth-promoting bacterium of duckweed Lemna minor.</title>
        <authorList>
            <person name="Ishizawa H."/>
            <person name="Kuroda M."/>
            <person name="Ike M."/>
        </authorList>
    </citation>
    <scope>NUCLEOTIDE SEQUENCE [LARGE SCALE GENOMIC DNA]</scope>
    <source>
        <strain evidence="1 2">H3</strain>
    </source>
</reference>
<reference evidence="2" key="3">
    <citation type="journal article" date="2017" name="Plant Physiol. Biochem.">
        <title>Differential oxidative and antioxidative response of duckweed Lemna minor toward plant growth promoting/inhibiting bacteria.</title>
        <authorList>
            <person name="Ishizawa H."/>
            <person name="Kuroda M."/>
            <person name="Morikawa M."/>
            <person name="Ike M."/>
        </authorList>
    </citation>
    <scope>NUCLEOTIDE SEQUENCE [LARGE SCALE GENOMIC DNA]</scope>
    <source>
        <strain evidence="2">H3</strain>
    </source>
</reference>
<organism evidence="1 2">
    <name type="scientific">Aquitalea magnusonii</name>
    <dbReference type="NCBI Taxonomy" id="332411"/>
    <lineage>
        <taxon>Bacteria</taxon>
        <taxon>Pseudomonadati</taxon>
        <taxon>Pseudomonadota</taxon>
        <taxon>Betaproteobacteria</taxon>
        <taxon>Neisseriales</taxon>
        <taxon>Chromobacteriaceae</taxon>
        <taxon>Aquitalea</taxon>
    </lineage>
</organism>